<accession>A0A913ZBU7</accession>
<evidence type="ECO:0000256" key="1">
    <source>
        <dbReference type="SAM" id="Phobius"/>
    </source>
</evidence>
<evidence type="ECO:0000313" key="3">
    <source>
        <dbReference type="EnsemblMetazoa" id="XP_038048360.1"/>
    </source>
</evidence>
<name>A0A913ZBU7_PATMI</name>
<dbReference type="OrthoDB" id="10038992at2759"/>
<dbReference type="AlphaFoldDB" id="A0A913ZBU7"/>
<evidence type="ECO:0000256" key="2">
    <source>
        <dbReference type="SAM" id="SignalP"/>
    </source>
</evidence>
<feature type="transmembrane region" description="Helical" evidence="1">
    <location>
        <begin position="208"/>
        <end position="235"/>
    </location>
</feature>
<sequence>MFCVLSVTLLLLSGVQSQDAPGQNAQEPHVSGKEPVVQQNLAECTNYRLTLGRYTNYFYTCCGEWKVDNPVTAEEMVDNWDCNPNHIVYSKENETRFQCNNEAGQAAARGICNARWGWLAAEDCWVWPTCFAGACAKEAGEPGSANLFDGFCGDGRCDAGEDTASCPGDCCQVENPDECLIKNNTCTEACCSEPTCCASATTAFFTNFWVIVFSVIGGVFVLINICCCCCCYCFFRRCKGATRKERHPSKVDRQDTTMTVLSMN</sequence>
<dbReference type="OMA" id="CNARWGW"/>
<evidence type="ECO:0000313" key="4">
    <source>
        <dbReference type="Proteomes" id="UP000887568"/>
    </source>
</evidence>
<organism evidence="3 4">
    <name type="scientific">Patiria miniata</name>
    <name type="common">Bat star</name>
    <name type="synonym">Asterina miniata</name>
    <dbReference type="NCBI Taxonomy" id="46514"/>
    <lineage>
        <taxon>Eukaryota</taxon>
        <taxon>Metazoa</taxon>
        <taxon>Echinodermata</taxon>
        <taxon>Eleutherozoa</taxon>
        <taxon>Asterozoa</taxon>
        <taxon>Asteroidea</taxon>
        <taxon>Valvatacea</taxon>
        <taxon>Valvatida</taxon>
        <taxon>Asterinidae</taxon>
        <taxon>Patiria</taxon>
    </lineage>
</organism>
<dbReference type="Proteomes" id="UP000887568">
    <property type="component" value="Unplaced"/>
</dbReference>
<keyword evidence="1" id="KW-0472">Membrane</keyword>
<dbReference type="GeneID" id="119722362"/>
<dbReference type="RefSeq" id="XP_038048360.1">
    <property type="nucleotide sequence ID" value="XM_038192432.1"/>
</dbReference>
<keyword evidence="1" id="KW-0812">Transmembrane</keyword>
<dbReference type="EnsemblMetazoa" id="XM_038192432.1">
    <property type="protein sequence ID" value="XP_038048360.1"/>
    <property type="gene ID" value="LOC119722362"/>
</dbReference>
<protein>
    <submittedName>
        <fullName evidence="3">Uncharacterized protein</fullName>
    </submittedName>
</protein>
<reference evidence="3" key="1">
    <citation type="submission" date="2022-11" db="UniProtKB">
        <authorList>
            <consortium name="EnsemblMetazoa"/>
        </authorList>
    </citation>
    <scope>IDENTIFICATION</scope>
</reference>
<keyword evidence="2" id="KW-0732">Signal</keyword>
<feature type="chain" id="PRO_5037354749" evidence="2">
    <location>
        <begin position="18"/>
        <end position="264"/>
    </location>
</feature>
<feature type="signal peptide" evidence="2">
    <location>
        <begin position="1"/>
        <end position="17"/>
    </location>
</feature>
<keyword evidence="1" id="KW-1133">Transmembrane helix</keyword>
<keyword evidence="4" id="KW-1185">Reference proteome</keyword>
<proteinExistence type="predicted"/>